<gene>
    <name evidence="2" type="ORF">ACFFV7_39685</name>
</gene>
<sequence>MVMRLTGEVLPALTEQAGPPAGGPDGNDYVTCIFAPPDAAEAADTFEAEVLAIAPAMVADRPRRCTRGEALGWRRLEPATEQRFPRPRLTRGRAPLN</sequence>
<name>A0ABV5IS35_9ACTN</name>
<evidence type="ECO:0000256" key="1">
    <source>
        <dbReference type="SAM" id="MobiDB-lite"/>
    </source>
</evidence>
<protein>
    <submittedName>
        <fullName evidence="2">Uncharacterized protein</fullName>
    </submittedName>
</protein>
<evidence type="ECO:0000313" key="3">
    <source>
        <dbReference type="Proteomes" id="UP001589647"/>
    </source>
</evidence>
<reference evidence="2 3" key="1">
    <citation type="submission" date="2024-09" db="EMBL/GenBank/DDBJ databases">
        <authorList>
            <person name="Sun Q."/>
            <person name="Mori K."/>
        </authorList>
    </citation>
    <scope>NUCLEOTIDE SEQUENCE [LARGE SCALE GENOMIC DNA]</scope>
    <source>
        <strain evidence="2 3">CCM 3426</strain>
    </source>
</reference>
<evidence type="ECO:0000313" key="2">
    <source>
        <dbReference type="EMBL" id="MFB9207364.1"/>
    </source>
</evidence>
<organism evidence="2 3">
    <name type="scientific">Nonomuraea spiralis</name>
    <dbReference type="NCBI Taxonomy" id="46182"/>
    <lineage>
        <taxon>Bacteria</taxon>
        <taxon>Bacillati</taxon>
        <taxon>Actinomycetota</taxon>
        <taxon>Actinomycetes</taxon>
        <taxon>Streptosporangiales</taxon>
        <taxon>Streptosporangiaceae</taxon>
        <taxon>Nonomuraea</taxon>
    </lineage>
</organism>
<dbReference type="EMBL" id="JBHMEI010000050">
    <property type="protein sequence ID" value="MFB9207364.1"/>
    <property type="molecule type" value="Genomic_DNA"/>
</dbReference>
<dbReference type="Proteomes" id="UP001589647">
    <property type="component" value="Unassembled WGS sequence"/>
</dbReference>
<feature type="region of interest" description="Disordered" evidence="1">
    <location>
        <begin position="77"/>
        <end position="97"/>
    </location>
</feature>
<keyword evidence="3" id="KW-1185">Reference proteome</keyword>
<dbReference type="RefSeq" id="WP_189654090.1">
    <property type="nucleotide sequence ID" value="NZ_BMRC01000056.1"/>
</dbReference>
<comment type="caution">
    <text evidence="2">The sequence shown here is derived from an EMBL/GenBank/DDBJ whole genome shotgun (WGS) entry which is preliminary data.</text>
</comment>
<accession>A0ABV5IS35</accession>
<proteinExistence type="predicted"/>